<gene>
    <name evidence="17" type="ORF">COS53_03435</name>
</gene>
<accession>A0A2M7BN42</accession>
<reference evidence="18" key="1">
    <citation type="submission" date="2017-09" db="EMBL/GenBank/DDBJ databases">
        <title>Depth-based differentiation of microbial function through sediment-hosted aquifers and enrichment of novel symbionts in the deep terrestrial subsurface.</title>
        <authorList>
            <person name="Probst A.J."/>
            <person name="Ladd B."/>
            <person name="Jarett J.K."/>
            <person name="Geller-Mcgrath D.E."/>
            <person name="Sieber C.M.K."/>
            <person name="Emerson J.B."/>
            <person name="Anantharaman K."/>
            <person name="Thomas B.C."/>
            <person name="Malmstrom R."/>
            <person name="Stieglmeier M."/>
            <person name="Klingl A."/>
            <person name="Woyke T."/>
            <person name="Ryan C.M."/>
            <person name="Banfield J.F."/>
        </authorList>
    </citation>
    <scope>NUCLEOTIDE SEQUENCE [LARGE SCALE GENOMIC DNA]</scope>
</reference>
<dbReference type="InterPro" id="IPR001296">
    <property type="entry name" value="Glyco_trans_1"/>
</dbReference>
<evidence type="ECO:0000259" key="15">
    <source>
        <dbReference type="Pfam" id="PF00534"/>
    </source>
</evidence>
<evidence type="ECO:0000256" key="8">
    <source>
        <dbReference type="ARBA" id="ARBA00022989"/>
    </source>
</evidence>
<comment type="catalytic activity">
    <reaction evidence="13">
        <text>a beta-D-Man-(1-&gt;4)-beta-D-GlcNAc-(1-&gt;4)-alpha-D-GlcNAc-diphospho-di-trans,poly-cis-dolichol + GDP-alpha-D-mannose = an alpha-D-Man-(1-&gt;3)-beta-D-Man-(1-&gt;4)-beta-D-GlcNAc-(1-&gt;4)-alpha-D-GlcNAc-diphospho-di-trans,poly-cis-dolichol + GDP + H(+)</text>
        <dbReference type="Rhea" id="RHEA:29515"/>
        <dbReference type="Rhea" id="RHEA-COMP:19511"/>
        <dbReference type="Rhea" id="RHEA-COMP:19513"/>
        <dbReference type="ChEBI" id="CHEBI:15378"/>
        <dbReference type="ChEBI" id="CHEBI:57527"/>
        <dbReference type="ChEBI" id="CHEBI:58189"/>
        <dbReference type="ChEBI" id="CHEBI:58472"/>
        <dbReference type="ChEBI" id="CHEBI:132510"/>
        <dbReference type="EC" id="2.4.1.132"/>
    </reaction>
    <physiologicalReaction direction="left-to-right" evidence="13">
        <dbReference type="Rhea" id="RHEA:29516"/>
    </physiologicalReaction>
</comment>
<keyword evidence="8" id="KW-1133">Transmembrane helix</keyword>
<dbReference type="GO" id="GO:0004378">
    <property type="term" value="F:GDP-Man:Man(1)GlcNAc(2)-PP-Dol alpha-1,3-mannosyltransferase activity"/>
    <property type="evidence" value="ECO:0007669"/>
    <property type="project" value="InterPro"/>
</dbReference>
<evidence type="ECO:0000256" key="10">
    <source>
        <dbReference type="ARBA" id="ARBA00032047"/>
    </source>
</evidence>
<evidence type="ECO:0000256" key="4">
    <source>
        <dbReference type="ARBA" id="ARBA00012649"/>
    </source>
</evidence>
<feature type="domain" description="Glycosyltransferase subfamily 4-like N-terminal" evidence="16">
    <location>
        <begin position="21"/>
        <end position="195"/>
    </location>
</feature>
<keyword evidence="7" id="KW-0256">Endoplasmic reticulum</keyword>
<dbReference type="AlphaFoldDB" id="A0A2M7BN42"/>
<evidence type="ECO:0000256" key="9">
    <source>
        <dbReference type="ARBA" id="ARBA00023136"/>
    </source>
</evidence>
<evidence type="ECO:0000256" key="12">
    <source>
        <dbReference type="ARBA" id="ARBA00032874"/>
    </source>
</evidence>
<dbReference type="EC" id="2.4.1.257" evidence="3"/>
<comment type="caution">
    <text evidence="17">The sequence shown here is derived from an EMBL/GenBank/DDBJ whole genome shotgun (WGS) entry which is preliminary data.</text>
</comment>
<dbReference type="InterPro" id="IPR028098">
    <property type="entry name" value="Glyco_trans_4-like_N"/>
</dbReference>
<evidence type="ECO:0000256" key="6">
    <source>
        <dbReference type="ARBA" id="ARBA00022692"/>
    </source>
</evidence>
<comment type="catalytic activity">
    <reaction evidence="14">
        <text>an alpha-D-Man-(1-&gt;3)-beta-D-Man-(1-&gt;4)-beta-D-GlcNAc-(1-&gt;4)-alpha-D-GlcNAc-diphospho-di-trans,poly-cis-dolichol + GDP-alpha-D-mannose = an alpha-D-Man-(1-&gt;3)-[alpha-D-Man-(1-&gt;6)]-beta-D-Man-(1-&gt;4)-beta-D-GlcNAc-(1-&gt;4)-alpha-D-GlcNAc-diphospho-di-trans,poly-cis-dolichol + GDP + H(+)</text>
        <dbReference type="Rhea" id="RHEA:29519"/>
        <dbReference type="Rhea" id="RHEA-COMP:19513"/>
        <dbReference type="Rhea" id="RHEA-COMP:19515"/>
        <dbReference type="ChEBI" id="CHEBI:15378"/>
        <dbReference type="ChEBI" id="CHEBI:57527"/>
        <dbReference type="ChEBI" id="CHEBI:58189"/>
        <dbReference type="ChEBI" id="CHEBI:132510"/>
        <dbReference type="ChEBI" id="CHEBI:132511"/>
        <dbReference type="EC" id="2.4.1.257"/>
    </reaction>
    <physiologicalReaction direction="left-to-right" evidence="14">
        <dbReference type="Rhea" id="RHEA:29520"/>
    </physiologicalReaction>
</comment>
<evidence type="ECO:0000256" key="11">
    <source>
        <dbReference type="ARBA" id="ARBA00032333"/>
    </source>
</evidence>
<evidence type="ECO:0000256" key="5">
    <source>
        <dbReference type="ARBA" id="ARBA00022679"/>
    </source>
</evidence>
<dbReference type="Gene3D" id="3.40.50.2000">
    <property type="entry name" value="Glycogen Phosphorylase B"/>
    <property type="match status" value="1"/>
</dbReference>
<evidence type="ECO:0000256" key="14">
    <source>
        <dbReference type="ARBA" id="ARBA00045104"/>
    </source>
</evidence>
<dbReference type="InterPro" id="IPR027054">
    <property type="entry name" value="ALG2"/>
</dbReference>
<evidence type="ECO:0000313" key="18">
    <source>
        <dbReference type="Proteomes" id="UP000229191"/>
    </source>
</evidence>
<name>A0A2M7BN42_9BACT</name>
<dbReference type="Pfam" id="PF00534">
    <property type="entry name" value="Glycos_transf_1"/>
    <property type="match status" value="1"/>
</dbReference>
<evidence type="ECO:0000256" key="1">
    <source>
        <dbReference type="ARBA" id="ARBA00004586"/>
    </source>
</evidence>
<feature type="domain" description="Glycosyl transferase family 1" evidence="15">
    <location>
        <begin position="202"/>
        <end position="354"/>
    </location>
</feature>
<comment type="pathway">
    <text evidence="2">Protein modification; protein glycosylation.</text>
</comment>
<dbReference type="EMBL" id="PEVB01000094">
    <property type="protein sequence ID" value="PIV06898.1"/>
    <property type="molecule type" value="Genomic_DNA"/>
</dbReference>
<proteinExistence type="predicted"/>
<dbReference type="Proteomes" id="UP000229191">
    <property type="component" value="Unassembled WGS sequence"/>
</dbReference>
<sequence length="374" mass="42560">MKIVNSPLRVALVHDYLNEFGGAERVLSVLSEIYPDAPIYTAFYKKNSTTYNHFKNRQIIPSWVHYIPFFSSKLHSPLRFLTPLIWGSFDFSKYDIVIGSASWYITKGFKKGKNTKEICYCHTPPRWLYGFKTSVEFQKYWPVRLYAIIVGHFMRLYDFAQAQKVDVFVANSKNVAQRIKKFYRRDSVVVYPPVSLPPIPQVKKQDFYLIISRIVGAKGLDLAVKAAVKLNLKLKIVGEPTGYYTEYKQLKNISKSNVEFLGRVSDEELVKLYAQALAFLALSTDEDFGITPVESQLAGTPVIAFRGGGYLESVIENKTGVFFDEPSVDSLISAIKKFQTINFNPSDCTTNAQKFSKDVFVKKIIKLVNSPPSQ</sequence>
<evidence type="ECO:0000256" key="2">
    <source>
        <dbReference type="ARBA" id="ARBA00004922"/>
    </source>
</evidence>
<evidence type="ECO:0000313" key="17">
    <source>
        <dbReference type="EMBL" id="PIV06898.1"/>
    </source>
</evidence>
<evidence type="ECO:0000259" key="16">
    <source>
        <dbReference type="Pfam" id="PF13439"/>
    </source>
</evidence>
<dbReference type="PANTHER" id="PTHR45918">
    <property type="entry name" value="ALPHA-1,3/1,6-MANNOSYLTRANSFERASE ALG2"/>
    <property type="match status" value="1"/>
</dbReference>
<keyword evidence="5 17" id="KW-0808">Transferase</keyword>
<dbReference type="EC" id="2.4.1.132" evidence="4"/>
<evidence type="ECO:0000256" key="3">
    <source>
        <dbReference type="ARBA" id="ARBA00011969"/>
    </source>
</evidence>
<keyword evidence="9" id="KW-0472">Membrane</keyword>
<protein>
    <recommendedName>
        <fullName evidence="10">GDP-Man:Man(1)GlcNAc(2)-PP-Dol alpha-1,3-mannosyltransferase</fullName>
        <ecNumber evidence="4">2.4.1.132</ecNumber>
        <ecNumber evidence="3">2.4.1.257</ecNumber>
    </recommendedName>
    <alternativeName>
        <fullName evidence="12">GDP-Man:Man(1)GlcNAc(2)-PP-dolichol mannosyltransferase</fullName>
    </alternativeName>
    <alternativeName>
        <fullName evidence="11">GDP-Man:Man(2)GlcNAc(2)-PP-Dol alpha-1,6-mannosyltransferase</fullName>
    </alternativeName>
</protein>
<evidence type="ECO:0000256" key="7">
    <source>
        <dbReference type="ARBA" id="ARBA00022824"/>
    </source>
</evidence>
<evidence type="ECO:0000256" key="13">
    <source>
        <dbReference type="ARBA" id="ARBA00045103"/>
    </source>
</evidence>
<dbReference type="PANTHER" id="PTHR45918:SF1">
    <property type="entry name" value="ALPHA-1,3_1,6-MANNOSYLTRANSFERASE ALG2"/>
    <property type="match status" value="1"/>
</dbReference>
<organism evidence="17 18">
    <name type="scientific">Candidatus Shapirobacteria bacterium CG03_land_8_20_14_0_80_35_14</name>
    <dbReference type="NCBI Taxonomy" id="1974878"/>
    <lineage>
        <taxon>Bacteria</taxon>
        <taxon>Candidatus Shapironibacteriota</taxon>
    </lineage>
</organism>
<dbReference type="Pfam" id="PF13439">
    <property type="entry name" value="Glyco_transf_4"/>
    <property type="match status" value="1"/>
</dbReference>
<comment type="subcellular location">
    <subcellularLocation>
        <location evidence="1">Endoplasmic reticulum membrane</location>
    </subcellularLocation>
</comment>
<dbReference type="SUPFAM" id="SSF53756">
    <property type="entry name" value="UDP-Glycosyltransferase/glycogen phosphorylase"/>
    <property type="match status" value="1"/>
</dbReference>
<keyword evidence="6" id="KW-0812">Transmembrane</keyword>